<dbReference type="AlphaFoldDB" id="A0A0M3HXU2"/>
<dbReference type="Proteomes" id="UP000036681">
    <property type="component" value="Unplaced"/>
</dbReference>
<name>A0A0M3HXU2_ASCLU</name>
<sequence>MDEQLVRQLLYPRSRYIARGEFMKIAAHVCNQLLRDEHQTKTAFVRGCQKKGASDFSRLQSAGSECRRVCFGVVRQ</sequence>
<evidence type="ECO:0000313" key="2">
    <source>
        <dbReference type="WBParaSite" id="ALUE_0000820501-mRNA-1"/>
    </source>
</evidence>
<evidence type="ECO:0000313" key="1">
    <source>
        <dbReference type="Proteomes" id="UP000036681"/>
    </source>
</evidence>
<organism evidence="1 2">
    <name type="scientific">Ascaris lumbricoides</name>
    <name type="common">Giant roundworm</name>
    <dbReference type="NCBI Taxonomy" id="6252"/>
    <lineage>
        <taxon>Eukaryota</taxon>
        <taxon>Metazoa</taxon>
        <taxon>Ecdysozoa</taxon>
        <taxon>Nematoda</taxon>
        <taxon>Chromadorea</taxon>
        <taxon>Rhabditida</taxon>
        <taxon>Spirurina</taxon>
        <taxon>Ascaridomorpha</taxon>
        <taxon>Ascaridoidea</taxon>
        <taxon>Ascarididae</taxon>
        <taxon>Ascaris</taxon>
    </lineage>
</organism>
<dbReference type="WBParaSite" id="ALUE_0000820501-mRNA-1">
    <property type="protein sequence ID" value="ALUE_0000820501-mRNA-1"/>
    <property type="gene ID" value="ALUE_0000820501"/>
</dbReference>
<proteinExistence type="predicted"/>
<protein>
    <submittedName>
        <fullName evidence="2">Transposase</fullName>
    </submittedName>
</protein>
<accession>A0A0M3HXU2</accession>
<keyword evidence="1" id="KW-1185">Reference proteome</keyword>
<reference evidence="2" key="1">
    <citation type="submission" date="2017-02" db="UniProtKB">
        <authorList>
            <consortium name="WormBaseParasite"/>
        </authorList>
    </citation>
    <scope>IDENTIFICATION</scope>
</reference>